<name>A0ACB5RAK6_9CLOT</name>
<proteinExistence type="predicted"/>
<sequence length="45" mass="5504">MSHHNKKKMRVKVRDSKDHTKKRIKIENDCIKIQIRVKDDECEIE</sequence>
<accession>A0ACB5RAK6</accession>
<dbReference type="Proteomes" id="UP001058074">
    <property type="component" value="Unassembled WGS sequence"/>
</dbReference>
<evidence type="ECO:0000313" key="1">
    <source>
        <dbReference type="EMBL" id="GKX66225.1"/>
    </source>
</evidence>
<comment type="caution">
    <text evidence="1">The sequence shown here is derived from an EMBL/GenBank/DDBJ whole genome shotgun (WGS) entry which is preliminary data.</text>
</comment>
<gene>
    <name evidence="1" type="ORF">rsdtw13_14830</name>
</gene>
<dbReference type="EMBL" id="BROD01000001">
    <property type="protein sequence ID" value="GKX66225.1"/>
    <property type="molecule type" value="Genomic_DNA"/>
</dbReference>
<protein>
    <submittedName>
        <fullName evidence="1">Uncharacterized protein</fullName>
    </submittedName>
</protein>
<organism evidence="1 2">
    <name type="scientific">Inconstantimicrobium mannanitabidum</name>
    <dbReference type="NCBI Taxonomy" id="1604901"/>
    <lineage>
        <taxon>Bacteria</taxon>
        <taxon>Bacillati</taxon>
        <taxon>Bacillota</taxon>
        <taxon>Clostridia</taxon>
        <taxon>Eubacteriales</taxon>
        <taxon>Clostridiaceae</taxon>
        <taxon>Inconstantimicrobium</taxon>
    </lineage>
</organism>
<reference evidence="1" key="1">
    <citation type="journal article" date="2025" name="Int. J. Syst. Evol. Microbiol.">
        <title>Inconstantimicrobium mannanitabidum sp. nov., a novel member of the family Clostridiaceae isolated from anoxic soil under the treatment of reductive soil disinfestation.</title>
        <authorList>
            <person name="Ueki A."/>
            <person name="Tonouchi A."/>
            <person name="Honma S."/>
            <person name="Kaku N."/>
            <person name="Ueki K."/>
        </authorList>
    </citation>
    <scope>NUCLEOTIDE SEQUENCE</scope>
    <source>
        <strain evidence="1">TW13</strain>
    </source>
</reference>
<keyword evidence="2" id="KW-1185">Reference proteome</keyword>
<evidence type="ECO:0000313" key="2">
    <source>
        <dbReference type="Proteomes" id="UP001058074"/>
    </source>
</evidence>